<dbReference type="EMBL" id="HACA01032528">
    <property type="protein sequence ID" value="CDW49889.1"/>
    <property type="molecule type" value="Transcribed_RNA"/>
</dbReference>
<feature type="compositionally biased region" description="Low complexity" evidence="3">
    <location>
        <begin position="148"/>
        <end position="182"/>
    </location>
</feature>
<proteinExistence type="predicted"/>
<evidence type="ECO:0000256" key="3">
    <source>
        <dbReference type="SAM" id="MobiDB-lite"/>
    </source>
</evidence>
<feature type="compositionally biased region" description="Polar residues" evidence="3">
    <location>
        <begin position="137"/>
        <end position="147"/>
    </location>
</feature>
<reference evidence="5" key="2">
    <citation type="submission" date="2021-02" db="EMBL/GenBank/DDBJ databases">
        <authorList>
            <person name="Bekaert M."/>
        </authorList>
    </citation>
    <scope>NUCLEOTIDE SEQUENCE</scope>
    <source>
        <strain evidence="5">IoA-00</strain>
    </source>
</reference>
<evidence type="ECO:0000256" key="2">
    <source>
        <dbReference type="PROSITE-ProRule" id="PRU00497"/>
    </source>
</evidence>
<feature type="compositionally biased region" description="Polar residues" evidence="3">
    <location>
        <begin position="191"/>
        <end position="202"/>
    </location>
</feature>
<dbReference type="Proteomes" id="UP000675881">
    <property type="component" value="Chromosome 13"/>
</dbReference>
<dbReference type="AlphaFoldDB" id="A0A0K2VHJ2"/>
<evidence type="ECO:0000256" key="1">
    <source>
        <dbReference type="ARBA" id="ARBA00022460"/>
    </source>
</evidence>
<dbReference type="GO" id="GO:0005615">
    <property type="term" value="C:extracellular space"/>
    <property type="evidence" value="ECO:0007669"/>
    <property type="project" value="TreeGrafter"/>
</dbReference>
<gene>
    <name evidence="5" type="ORF">LSAA_4358</name>
</gene>
<dbReference type="Pfam" id="PF00379">
    <property type="entry name" value="Chitin_bind_4"/>
    <property type="match status" value="1"/>
</dbReference>
<evidence type="ECO:0000313" key="5">
    <source>
        <dbReference type="EMBL" id="CAF2822934.1"/>
    </source>
</evidence>
<evidence type="ECO:0000256" key="4">
    <source>
        <dbReference type="SAM" id="SignalP"/>
    </source>
</evidence>
<dbReference type="GO" id="GO:0031012">
    <property type="term" value="C:extracellular matrix"/>
    <property type="evidence" value="ECO:0007669"/>
    <property type="project" value="TreeGrafter"/>
</dbReference>
<organism evidence="6">
    <name type="scientific">Lepeophtheirus salmonis</name>
    <name type="common">Salmon louse</name>
    <name type="synonym">Caligus salmonis</name>
    <dbReference type="NCBI Taxonomy" id="72036"/>
    <lineage>
        <taxon>Eukaryota</taxon>
        <taxon>Metazoa</taxon>
        <taxon>Ecdysozoa</taxon>
        <taxon>Arthropoda</taxon>
        <taxon>Crustacea</taxon>
        <taxon>Multicrustacea</taxon>
        <taxon>Hexanauplia</taxon>
        <taxon>Copepoda</taxon>
        <taxon>Siphonostomatoida</taxon>
        <taxon>Caligidae</taxon>
        <taxon>Lepeophtheirus</taxon>
    </lineage>
</organism>
<keyword evidence="7" id="KW-1185">Reference proteome</keyword>
<feature type="signal peptide" evidence="4">
    <location>
        <begin position="1"/>
        <end position="17"/>
    </location>
</feature>
<keyword evidence="4" id="KW-0732">Signal</keyword>
<accession>A0A0K2VHJ2</accession>
<feature type="region of interest" description="Disordered" evidence="3">
    <location>
        <begin position="23"/>
        <end position="64"/>
    </location>
</feature>
<dbReference type="EMBL" id="HG994592">
    <property type="protein sequence ID" value="CAF2822934.1"/>
    <property type="molecule type" value="Genomic_DNA"/>
</dbReference>
<sequence length="202" mass="22466">MFRLFLTCVLAIAFVSGDTTPKVYQPSPTQSYKPDPSPTSYQPPSGSYRSNRYEESPQDYSPQPYAFNYGVSDDYSGANFKAEESADGKAVSGSYQVALPDGRIQTVRYTVDGYNGFVADVQYEGTPVYPKYEPKNNYKTSPPSYRTQPVYNPPSQSSPPQYNPPSQSSPPQYNPPSQSSPPQYKPPIYKSNPTPKFKTISN</sequence>
<evidence type="ECO:0000313" key="7">
    <source>
        <dbReference type="Proteomes" id="UP000675881"/>
    </source>
</evidence>
<name>A0A0K2VHJ2_LEPSM</name>
<dbReference type="GO" id="GO:0042302">
    <property type="term" value="F:structural constituent of cuticle"/>
    <property type="evidence" value="ECO:0007669"/>
    <property type="project" value="UniProtKB-UniRule"/>
</dbReference>
<evidence type="ECO:0000313" key="6">
    <source>
        <dbReference type="EMBL" id="CDW49889.1"/>
    </source>
</evidence>
<dbReference type="OrthoDB" id="6630425at2759"/>
<dbReference type="InterPro" id="IPR000618">
    <property type="entry name" value="Insect_cuticle"/>
</dbReference>
<keyword evidence="1 2" id="KW-0193">Cuticle</keyword>
<feature type="compositionally biased region" description="Polar residues" evidence="3">
    <location>
        <begin position="26"/>
        <end position="50"/>
    </location>
</feature>
<reference evidence="6" key="1">
    <citation type="submission" date="2014-05" db="EMBL/GenBank/DDBJ databases">
        <authorList>
            <person name="Chronopoulou M."/>
        </authorList>
    </citation>
    <scope>NUCLEOTIDE SEQUENCE</scope>
    <source>
        <tissue evidence="6">Whole organism</tissue>
    </source>
</reference>
<dbReference type="PANTHER" id="PTHR12236:SF79">
    <property type="entry name" value="CUTICULAR PROTEIN 50CB-RELATED"/>
    <property type="match status" value="1"/>
</dbReference>
<dbReference type="PANTHER" id="PTHR12236">
    <property type="entry name" value="STRUCTURAL CONTITUENT OF CUTICLE"/>
    <property type="match status" value="1"/>
</dbReference>
<feature type="region of interest" description="Disordered" evidence="3">
    <location>
        <begin position="127"/>
        <end position="202"/>
    </location>
</feature>
<feature type="chain" id="PRO_5036294083" evidence="4">
    <location>
        <begin position="18"/>
        <end position="202"/>
    </location>
</feature>
<dbReference type="InterPro" id="IPR051217">
    <property type="entry name" value="Insect_Cuticle_Struc_Prot"/>
</dbReference>
<dbReference type="PROSITE" id="PS51155">
    <property type="entry name" value="CHIT_BIND_RR_2"/>
    <property type="match status" value="1"/>
</dbReference>
<protein>
    <submittedName>
        <fullName evidence="5">(salmon louse) hypothetical protein</fullName>
    </submittedName>
    <submittedName>
        <fullName evidence="6">Putative LOC100870303 [Apis florea]</fullName>
    </submittedName>
</protein>